<dbReference type="EMBL" id="SLUO01000002">
    <property type="protein sequence ID" value="TCL60444.1"/>
    <property type="molecule type" value="Genomic_DNA"/>
</dbReference>
<feature type="transmembrane region" description="Helical" evidence="1">
    <location>
        <begin position="189"/>
        <end position="207"/>
    </location>
</feature>
<evidence type="ECO:0000256" key="1">
    <source>
        <dbReference type="SAM" id="Phobius"/>
    </source>
</evidence>
<keyword evidence="1" id="KW-0472">Membrane</keyword>
<proteinExistence type="predicted"/>
<evidence type="ECO:0000313" key="3">
    <source>
        <dbReference type="Proteomes" id="UP000295718"/>
    </source>
</evidence>
<feature type="transmembrane region" description="Helical" evidence="1">
    <location>
        <begin position="118"/>
        <end position="136"/>
    </location>
</feature>
<dbReference type="OrthoDB" id="1655186at2"/>
<name>A0A4R1R4P0_9FIRM</name>
<feature type="transmembrane region" description="Helical" evidence="1">
    <location>
        <begin position="148"/>
        <end position="169"/>
    </location>
</feature>
<dbReference type="InterPro" id="IPR025699">
    <property type="entry name" value="ABC2_memb-like"/>
</dbReference>
<dbReference type="STRING" id="1469948.GCA_000732725_00177"/>
<organism evidence="2 3">
    <name type="scientific">Kineothrix alysoides</name>
    <dbReference type="NCBI Taxonomy" id="1469948"/>
    <lineage>
        <taxon>Bacteria</taxon>
        <taxon>Bacillati</taxon>
        <taxon>Bacillota</taxon>
        <taxon>Clostridia</taxon>
        <taxon>Lachnospirales</taxon>
        <taxon>Lachnospiraceae</taxon>
        <taxon>Kineothrix</taxon>
    </lineage>
</organism>
<dbReference type="Pfam" id="PF13346">
    <property type="entry name" value="ABC2_membrane_5"/>
    <property type="match status" value="1"/>
</dbReference>
<keyword evidence="1" id="KW-1133">Transmembrane helix</keyword>
<protein>
    <submittedName>
        <fullName evidence="2">ABC-2 family transporter</fullName>
    </submittedName>
</protein>
<feature type="transmembrane region" description="Helical" evidence="1">
    <location>
        <begin position="77"/>
        <end position="98"/>
    </location>
</feature>
<keyword evidence="1" id="KW-0812">Transmembrane</keyword>
<feature type="transmembrane region" description="Helical" evidence="1">
    <location>
        <begin position="12"/>
        <end position="31"/>
    </location>
</feature>
<evidence type="ECO:0000313" key="2">
    <source>
        <dbReference type="EMBL" id="TCL60444.1"/>
    </source>
</evidence>
<sequence>MKGLLLKDFYMIWKQAKFMLALVIIYILIGVVSDSSFWTVFSVIFMAMLPITALGLDERSGWTSYASMLPFSKHDIVVSKYVFGLIGVGLSVLLYAVLTMLTGIVRYGSVQIDSILQMIMPLFSVSFLFISTNLPIMFKVGVEKGRMWYLLSLMVIMGGSSFIISILDGNPGLGAISGFLSIDTQANQLIQSASVLGVCTILLLGSMKLSINVFEKKDL</sequence>
<gene>
    <name evidence="2" type="ORF">EDD76_102140</name>
</gene>
<accession>A0A4R1R4P0</accession>
<dbReference type="RefSeq" id="WP_031388962.1">
    <property type="nucleotide sequence ID" value="NZ_JPNB01000001.1"/>
</dbReference>
<keyword evidence="3" id="KW-1185">Reference proteome</keyword>
<dbReference type="Proteomes" id="UP000295718">
    <property type="component" value="Unassembled WGS sequence"/>
</dbReference>
<comment type="caution">
    <text evidence="2">The sequence shown here is derived from an EMBL/GenBank/DDBJ whole genome shotgun (WGS) entry which is preliminary data.</text>
</comment>
<reference evidence="2 3" key="1">
    <citation type="submission" date="2019-03" db="EMBL/GenBank/DDBJ databases">
        <title>Genomic Encyclopedia of Type Strains, Phase IV (KMG-IV): sequencing the most valuable type-strain genomes for metagenomic binning, comparative biology and taxonomic classification.</title>
        <authorList>
            <person name="Goeker M."/>
        </authorList>
    </citation>
    <scope>NUCLEOTIDE SEQUENCE [LARGE SCALE GENOMIC DNA]</scope>
    <source>
        <strain evidence="2 3">DSM 100556</strain>
    </source>
</reference>
<dbReference type="PANTHER" id="PTHR41309:SF2">
    <property type="entry name" value="MEMBRANE PROTEIN"/>
    <property type="match status" value="1"/>
</dbReference>
<feature type="transmembrane region" description="Helical" evidence="1">
    <location>
        <begin position="37"/>
        <end position="56"/>
    </location>
</feature>
<dbReference type="PANTHER" id="PTHR41309">
    <property type="entry name" value="MEMBRANE PROTEIN-RELATED"/>
    <property type="match status" value="1"/>
</dbReference>
<dbReference type="AlphaFoldDB" id="A0A4R1R4P0"/>